<comment type="similarity">
    <text evidence="1 12">Belongs to the DapB family.</text>
</comment>
<dbReference type="InterPro" id="IPR036291">
    <property type="entry name" value="NAD(P)-bd_dom_sf"/>
</dbReference>
<evidence type="ECO:0000256" key="1">
    <source>
        <dbReference type="ARBA" id="ARBA00006642"/>
    </source>
</evidence>
<keyword evidence="4 12" id="KW-0220">Diaminopimelate biosynthesis</keyword>
<feature type="binding site" evidence="12">
    <location>
        <begin position="97"/>
        <end position="100"/>
    </location>
    <ligand>
        <name>NAD(+)</name>
        <dbReference type="ChEBI" id="CHEBI:57540"/>
    </ligand>
</feature>
<evidence type="ECO:0000256" key="7">
    <source>
        <dbReference type="ARBA" id="ARBA00023154"/>
    </source>
</evidence>
<reference evidence="15 16" key="1">
    <citation type="submission" date="2020-08" db="EMBL/GenBank/DDBJ databases">
        <title>Croceimicrobium hydrocarbonivorans gen. nov., sp. nov., a novel marine bacterium isolated from a bacterial consortium that degrades polyethylene terephthalate.</title>
        <authorList>
            <person name="Liu R."/>
        </authorList>
    </citation>
    <scope>NUCLEOTIDE SEQUENCE [LARGE SCALE GENOMIC DNA]</scope>
    <source>
        <strain evidence="15 16">A20-9</strain>
    </source>
</reference>
<dbReference type="HAMAP" id="MF_00102">
    <property type="entry name" value="DapB"/>
    <property type="match status" value="1"/>
</dbReference>
<protein>
    <recommendedName>
        <fullName evidence="9 12">4-hydroxy-tetrahydrodipicolinate reductase</fullName>
        <shortName evidence="12">HTPA reductase</shortName>
        <ecNumber evidence="9 12">1.17.1.8</ecNumber>
    </recommendedName>
</protein>
<keyword evidence="2 12" id="KW-0028">Amino-acid biosynthesis</keyword>
<keyword evidence="6 12" id="KW-0520">NAD</keyword>
<dbReference type="EC" id="1.17.1.8" evidence="9 12"/>
<evidence type="ECO:0000256" key="2">
    <source>
        <dbReference type="ARBA" id="ARBA00022605"/>
    </source>
</evidence>
<evidence type="ECO:0000256" key="6">
    <source>
        <dbReference type="ARBA" id="ARBA00023027"/>
    </source>
</evidence>
<dbReference type="Proteomes" id="UP000516305">
    <property type="component" value="Chromosome"/>
</dbReference>
<dbReference type="InterPro" id="IPR022663">
    <property type="entry name" value="DapB_C"/>
</dbReference>
<dbReference type="InterPro" id="IPR023940">
    <property type="entry name" value="DHDPR_bac"/>
</dbReference>
<dbReference type="GO" id="GO:0005829">
    <property type="term" value="C:cytosol"/>
    <property type="evidence" value="ECO:0007669"/>
    <property type="project" value="TreeGrafter"/>
</dbReference>
<accession>A0A7H0VE39</accession>
<evidence type="ECO:0000256" key="3">
    <source>
        <dbReference type="ARBA" id="ARBA00022857"/>
    </source>
</evidence>
<dbReference type="GO" id="GO:0050661">
    <property type="term" value="F:NADP binding"/>
    <property type="evidence" value="ECO:0007669"/>
    <property type="project" value="UniProtKB-UniRule"/>
</dbReference>
<comment type="caution">
    <text evidence="12">Was originally thought to be a dihydrodipicolinate reductase (DHDPR), catalyzing the conversion of dihydrodipicolinate to tetrahydrodipicolinate. However, it was shown in E.coli that the substrate of the enzymatic reaction is not dihydrodipicolinate (DHDP) but in fact (2S,4S)-4-hydroxy-2,3,4,5-tetrahydrodipicolinic acid (HTPA), the product released by the DapA-catalyzed reaction.</text>
</comment>
<dbReference type="Gene3D" id="3.40.50.720">
    <property type="entry name" value="NAD(P)-binding Rossmann-like Domain"/>
    <property type="match status" value="1"/>
</dbReference>
<feature type="binding site" evidence="12">
    <location>
        <position position="29"/>
    </location>
    <ligand>
        <name>NADP(+)</name>
        <dbReference type="ChEBI" id="CHEBI:58349"/>
    </ligand>
</feature>
<keyword evidence="3 12" id="KW-0521">NADP</keyword>
<comment type="subunit">
    <text evidence="12">Homotetramer.</text>
</comment>
<keyword evidence="12" id="KW-0963">Cytoplasm</keyword>
<feature type="binding site" evidence="12">
    <location>
        <begin position="72"/>
        <end position="74"/>
    </location>
    <ligand>
        <name>NAD(+)</name>
        <dbReference type="ChEBI" id="CHEBI:57540"/>
    </ligand>
</feature>
<evidence type="ECO:0000256" key="11">
    <source>
        <dbReference type="ARBA" id="ARBA00049396"/>
    </source>
</evidence>
<comment type="function">
    <text evidence="12">Catalyzes the conversion of 4-hydroxy-tetrahydrodipicolinate (HTPA) to tetrahydrodipicolinate.</text>
</comment>
<evidence type="ECO:0000256" key="9">
    <source>
        <dbReference type="ARBA" id="ARBA00038983"/>
    </source>
</evidence>
<evidence type="ECO:0000313" key="16">
    <source>
        <dbReference type="Proteomes" id="UP000516305"/>
    </source>
</evidence>
<dbReference type="RefSeq" id="WP_210758521.1">
    <property type="nucleotide sequence ID" value="NZ_CP060139.1"/>
</dbReference>
<comment type="caution">
    <text evidence="12">Lacks conserved residue(s) required for the propagation of feature annotation.</text>
</comment>
<dbReference type="Pfam" id="PF01113">
    <property type="entry name" value="DapB_N"/>
    <property type="match status" value="1"/>
</dbReference>
<keyword evidence="5 12" id="KW-0560">Oxidoreductase</keyword>
<feature type="domain" description="Dihydrodipicolinate reductase N-terminal" evidence="13">
    <location>
        <begin position="1"/>
        <end position="100"/>
    </location>
</feature>
<feature type="domain" description="Dihydrodipicolinate reductase C-terminal" evidence="14">
    <location>
        <begin position="103"/>
        <end position="234"/>
    </location>
</feature>
<dbReference type="UniPathway" id="UPA00034">
    <property type="reaction ID" value="UER00018"/>
</dbReference>
<comment type="pathway">
    <text evidence="8 12">Amino-acid biosynthesis; L-lysine biosynthesis via DAP pathway; (S)-tetrahydrodipicolinate from L-aspartate: step 4/4.</text>
</comment>
<comment type="subcellular location">
    <subcellularLocation>
        <location evidence="12">Cytoplasm</location>
    </subcellularLocation>
</comment>
<evidence type="ECO:0000256" key="4">
    <source>
        <dbReference type="ARBA" id="ARBA00022915"/>
    </source>
</evidence>
<dbReference type="EMBL" id="CP060139">
    <property type="protein sequence ID" value="QNR23987.1"/>
    <property type="molecule type" value="Genomic_DNA"/>
</dbReference>
<evidence type="ECO:0000259" key="13">
    <source>
        <dbReference type="Pfam" id="PF01113"/>
    </source>
</evidence>
<dbReference type="GO" id="GO:0008839">
    <property type="term" value="F:4-hydroxy-tetrahydrodipicolinate reductase"/>
    <property type="evidence" value="ECO:0007669"/>
    <property type="project" value="UniProtKB-UniRule"/>
</dbReference>
<feature type="binding site" evidence="12">
    <location>
        <position position="133"/>
    </location>
    <ligand>
        <name>(S)-2,3,4,5-tetrahydrodipicolinate</name>
        <dbReference type="ChEBI" id="CHEBI:16845"/>
    </ligand>
</feature>
<keyword evidence="16" id="KW-1185">Reference proteome</keyword>
<feature type="active site" description="Proton donor" evidence="12">
    <location>
        <position position="136"/>
    </location>
</feature>
<dbReference type="InterPro" id="IPR000846">
    <property type="entry name" value="DapB_N"/>
</dbReference>
<feature type="active site" description="Proton donor/acceptor" evidence="12">
    <location>
        <position position="132"/>
    </location>
</feature>
<dbReference type="AlphaFoldDB" id="A0A7H0VE39"/>
<evidence type="ECO:0000313" key="15">
    <source>
        <dbReference type="EMBL" id="QNR23987.1"/>
    </source>
</evidence>
<feature type="binding site" evidence="12">
    <location>
        <begin position="142"/>
        <end position="143"/>
    </location>
    <ligand>
        <name>(S)-2,3,4,5-tetrahydrodipicolinate</name>
        <dbReference type="ChEBI" id="CHEBI:16845"/>
    </ligand>
</feature>
<dbReference type="Pfam" id="PF05173">
    <property type="entry name" value="DapB_C"/>
    <property type="match status" value="1"/>
</dbReference>
<dbReference type="GO" id="GO:0019877">
    <property type="term" value="P:diaminopimelate biosynthetic process"/>
    <property type="evidence" value="ECO:0007669"/>
    <property type="project" value="UniProtKB-UniRule"/>
</dbReference>
<comment type="catalytic activity">
    <reaction evidence="11 12">
        <text>(S)-2,3,4,5-tetrahydrodipicolinate + NAD(+) + H2O = (2S,4S)-4-hydroxy-2,3,4,5-tetrahydrodipicolinate + NADH + H(+)</text>
        <dbReference type="Rhea" id="RHEA:35323"/>
        <dbReference type="ChEBI" id="CHEBI:15377"/>
        <dbReference type="ChEBI" id="CHEBI:15378"/>
        <dbReference type="ChEBI" id="CHEBI:16845"/>
        <dbReference type="ChEBI" id="CHEBI:57540"/>
        <dbReference type="ChEBI" id="CHEBI:57945"/>
        <dbReference type="ChEBI" id="CHEBI:67139"/>
        <dbReference type="EC" id="1.17.1.8"/>
    </reaction>
</comment>
<evidence type="ECO:0000256" key="12">
    <source>
        <dbReference type="HAMAP-Rule" id="MF_00102"/>
    </source>
</evidence>
<evidence type="ECO:0000256" key="8">
    <source>
        <dbReference type="ARBA" id="ARBA00037922"/>
    </source>
</evidence>
<dbReference type="KEGG" id="chyd:H4K34_16680"/>
<dbReference type="GO" id="GO:0051287">
    <property type="term" value="F:NAD binding"/>
    <property type="evidence" value="ECO:0007669"/>
    <property type="project" value="UniProtKB-UniRule"/>
</dbReference>
<dbReference type="GO" id="GO:0009089">
    <property type="term" value="P:lysine biosynthetic process via diaminopimelate"/>
    <property type="evidence" value="ECO:0007669"/>
    <property type="project" value="UniProtKB-UniRule"/>
</dbReference>
<organism evidence="15 16">
    <name type="scientific">Croceimicrobium hydrocarbonivorans</name>
    <dbReference type="NCBI Taxonomy" id="2761580"/>
    <lineage>
        <taxon>Bacteria</taxon>
        <taxon>Pseudomonadati</taxon>
        <taxon>Bacteroidota</taxon>
        <taxon>Flavobacteriia</taxon>
        <taxon>Flavobacteriales</taxon>
        <taxon>Owenweeksiaceae</taxon>
        <taxon>Croceimicrobium</taxon>
    </lineage>
</organism>
<keyword evidence="7 12" id="KW-0457">Lysine biosynthesis</keyword>
<dbReference type="PIRSF" id="PIRSF000161">
    <property type="entry name" value="DHPR"/>
    <property type="match status" value="1"/>
</dbReference>
<dbReference type="SUPFAM" id="SSF51735">
    <property type="entry name" value="NAD(P)-binding Rossmann-fold domains"/>
    <property type="match status" value="1"/>
</dbReference>
<evidence type="ECO:0000259" key="14">
    <source>
        <dbReference type="Pfam" id="PF05173"/>
    </source>
</evidence>
<gene>
    <name evidence="12 15" type="primary">dapB</name>
    <name evidence="15" type="ORF">H4K34_16680</name>
</gene>
<evidence type="ECO:0000256" key="5">
    <source>
        <dbReference type="ARBA" id="ARBA00023002"/>
    </source>
</evidence>
<name>A0A7H0VE39_9FLAO</name>
<dbReference type="SUPFAM" id="SSF55347">
    <property type="entry name" value="Glyceraldehyde-3-phosphate dehydrogenase-like, C-terminal domain"/>
    <property type="match status" value="1"/>
</dbReference>
<dbReference type="PANTHER" id="PTHR20836">
    <property type="entry name" value="DIHYDRODIPICOLINATE REDUCTASE"/>
    <property type="match status" value="1"/>
</dbReference>
<dbReference type="CDD" id="cd02274">
    <property type="entry name" value="DHDPR_N"/>
    <property type="match status" value="1"/>
</dbReference>
<proteinExistence type="inferred from homology"/>
<dbReference type="NCBIfam" id="TIGR00036">
    <property type="entry name" value="dapB"/>
    <property type="match status" value="1"/>
</dbReference>
<dbReference type="GO" id="GO:0016726">
    <property type="term" value="F:oxidoreductase activity, acting on CH or CH2 groups, NAD or NADP as acceptor"/>
    <property type="evidence" value="ECO:0007669"/>
    <property type="project" value="UniProtKB-UniRule"/>
</dbReference>
<sequence length="238" mass="25978">MKVALVGYGKMGKTLEKILVDRGHEVVARFGSEGTQVSELKKADVAIEFSVPEAAYGNLKTCLESGVPIVTGTTGWLDRYDEIVSLCQEKNGGLIYASNFSLGVNLFFALNRYLADLMAPYSDYNAEMTEIHHIHKLDAPSGTAISLAEDLIKGLPQKDKWALKENAQSDSDLSIEAIRENEVPGTHSIRYSSAIDDIEITHTAHNRQGFALGAVIAAEYLNGKQGVYSMRDVLNLPS</sequence>
<dbReference type="Gene3D" id="3.30.360.10">
    <property type="entry name" value="Dihydrodipicolinate Reductase, domain 2"/>
    <property type="match status" value="1"/>
</dbReference>
<comment type="catalytic activity">
    <reaction evidence="10 12">
        <text>(S)-2,3,4,5-tetrahydrodipicolinate + NADP(+) + H2O = (2S,4S)-4-hydroxy-2,3,4,5-tetrahydrodipicolinate + NADPH + H(+)</text>
        <dbReference type="Rhea" id="RHEA:35331"/>
        <dbReference type="ChEBI" id="CHEBI:15377"/>
        <dbReference type="ChEBI" id="CHEBI:15378"/>
        <dbReference type="ChEBI" id="CHEBI:16845"/>
        <dbReference type="ChEBI" id="CHEBI:57783"/>
        <dbReference type="ChEBI" id="CHEBI:58349"/>
        <dbReference type="ChEBI" id="CHEBI:67139"/>
        <dbReference type="EC" id="1.17.1.8"/>
    </reaction>
</comment>
<dbReference type="PANTHER" id="PTHR20836:SF0">
    <property type="entry name" value="4-HYDROXY-TETRAHYDRODIPICOLINATE REDUCTASE 1, CHLOROPLASTIC-RELATED"/>
    <property type="match status" value="1"/>
</dbReference>
<evidence type="ECO:0000256" key="10">
    <source>
        <dbReference type="ARBA" id="ARBA00049080"/>
    </source>
</evidence>